<feature type="region of interest" description="Disordered" evidence="1">
    <location>
        <begin position="76"/>
        <end position="229"/>
    </location>
</feature>
<organism evidence="2 3">
    <name type="scientific">Tilletia indica</name>
    <dbReference type="NCBI Taxonomy" id="43049"/>
    <lineage>
        <taxon>Eukaryota</taxon>
        <taxon>Fungi</taxon>
        <taxon>Dikarya</taxon>
        <taxon>Basidiomycota</taxon>
        <taxon>Ustilaginomycotina</taxon>
        <taxon>Exobasidiomycetes</taxon>
        <taxon>Tilletiales</taxon>
        <taxon>Tilletiaceae</taxon>
        <taxon>Tilletia</taxon>
    </lineage>
</organism>
<comment type="caution">
    <text evidence="2">The sequence shown here is derived from an EMBL/GenBank/DDBJ whole genome shotgun (WGS) entry which is preliminary data.</text>
</comment>
<evidence type="ECO:0000313" key="2">
    <source>
        <dbReference type="EMBL" id="KAE8237335.1"/>
    </source>
</evidence>
<protein>
    <submittedName>
        <fullName evidence="2">Uncharacterized protein</fullName>
    </submittedName>
</protein>
<evidence type="ECO:0000313" key="3">
    <source>
        <dbReference type="Proteomes" id="UP000077521"/>
    </source>
</evidence>
<feature type="compositionally biased region" description="Low complexity" evidence="1">
    <location>
        <begin position="318"/>
        <end position="336"/>
    </location>
</feature>
<dbReference type="AlphaFoldDB" id="A0A177SZG5"/>
<sequence length="465" mass="48407">MSFLRHVQELRSSQLRLAGELSTAESRLQEAIHAAASHTCSPPRPYGDLLVDLRAQTIQDGGVDSVNDMTHATASCSSGIDSAGTSSASPTLLSSPPVSSIPQSSFPPTLPIRPTALSLKAGDDPGSSAGTSVLSSVLMTSSPPSSATHSNSTSMITLEPGHSQLPLDDNALTGTGPGIQCQHSPTGVSPPSTNASSAPSGCPRSPPAPNASKVSRCSQSTPFSQDSPVCDTPPGDLFCSRGLAPIPPPLSTVRFETTSLRSPSLSSRRRQRRRARSSRTRSRARQAVGEIQLVSAFLAVDRVRTAWLHARTEVLGASMSSVPSSKAAPAATSPLPRGSSPTSSITSKPAEVAPSGVFPMCVSHYSAPVSITAASDVTALVQQHLSPNGSSLHLHSIPSCASPPHAHPISCQLRYPNIRLIQLLSDPCASPLLFSIPASVPLHQQYTPPHSFSSYSPAPPHILRC</sequence>
<feature type="compositionally biased region" description="Polar residues" evidence="1">
    <location>
        <begin position="212"/>
        <end position="227"/>
    </location>
</feature>
<reference evidence="2" key="1">
    <citation type="submission" date="2016-04" db="EMBL/GenBank/DDBJ databases">
        <authorList>
            <person name="Nguyen H.D."/>
            <person name="Samba Siva P."/>
            <person name="Cullis J."/>
            <person name="Levesque C.A."/>
            <person name="Hambleton S."/>
        </authorList>
    </citation>
    <scope>NUCLEOTIDE SEQUENCE</scope>
    <source>
        <strain evidence="2">DAOMC 236416</strain>
    </source>
</reference>
<feature type="compositionally biased region" description="Low complexity" evidence="1">
    <location>
        <begin position="189"/>
        <end position="200"/>
    </location>
</feature>
<dbReference type="Proteomes" id="UP000077521">
    <property type="component" value="Unassembled WGS sequence"/>
</dbReference>
<feature type="compositionally biased region" description="Basic residues" evidence="1">
    <location>
        <begin position="267"/>
        <end position="284"/>
    </location>
</feature>
<feature type="compositionally biased region" description="Low complexity" evidence="1">
    <location>
        <begin position="131"/>
        <end position="154"/>
    </location>
</feature>
<feature type="compositionally biased region" description="Low complexity" evidence="1">
    <location>
        <begin position="82"/>
        <end position="107"/>
    </location>
</feature>
<feature type="region of interest" description="Disordered" evidence="1">
    <location>
        <begin position="318"/>
        <end position="349"/>
    </location>
</feature>
<dbReference type="EMBL" id="LWDF02001830">
    <property type="protein sequence ID" value="KAE8237335.1"/>
    <property type="molecule type" value="Genomic_DNA"/>
</dbReference>
<accession>A0A177SZG5</accession>
<evidence type="ECO:0000256" key="1">
    <source>
        <dbReference type="SAM" id="MobiDB-lite"/>
    </source>
</evidence>
<feature type="region of interest" description="Disordered" evidence="1">
    <location>
        <begin position="249"/>
        <end position="284"/>
    </location>
</feature>
<name>A0A177SZG5_9BASI</name>
<gene>
    <name evidence="2" type="ORF">A4X13_0g8827</name>
</gene>
<reference evidence="2" key="2">
    <citation type="journal article" date="2019" name="IMA Fungus">
        <title>Genome sequencing and comparison of five Tilletia species to identify candidate genes for the detection of regulated species infecting wheat.</title>
        <authorList>
            <person name="Nguyen H.D.T."/>
            <person name="Sultana T."/>
            <person name="Kesanakurti P."/>
            <person name="Hambleton S."/>
        </authorList>
    </citation>
    <scope>NUCLEOTIDE SEQUENCE</scope>
    <source>
        <strain evidence="2">DAOMC 236416</strain>
    </source>
</reference>
<keyword evidence="3" id="KW-1185">Reference proteome</keyword>
<proteinExistence type="predicted"/>